<organism evidence="2 3">
    <name type="scientific">Oribacterium sinus</name>
    <dbReference type="NCBI Taxonomy" id="237576"/>
    <lineage>
        <taxon>Bacteria</taxon>
        <taxon>Bacillati</taxon>
        <taxon>Bacillota</taxon>
        <taxon>Clostridia</taxon>
        <taxon>Lachnospirales</taxon>
        <taxon>Lachnospiraceae</taxon>
        <taxon>Oribacterium</taxon>
    </lineage>
</organism>
<evidence type="ECO:0000256" key="1">
    <source>
        <dbReference type="ARBA" id="ARBA00023121"/>
    </source>
</evidence>
<comment type="caution">
    <text evidence="2">The sequence shown here is derived from an EMBL/GenBank/DDBJ whole genome shotgun (WGS) entry which is preliminary data.</text>
</comment>
<dbReference type="Pfam" id="PF02645">
    <property type="entry name" value="DegV"/>
    <property type="match status" value="1"/>
</dbReference>
<dbReference type="InterPro" id="IPR003797">
    <property type="entry name" value="DegV"/>
</dbReference>
<gene>
    <name evidence="2" type="ORF">HNQ46_000284</name>
</gene>
<reference evidence="2 3" key="1">
    <citation type="submission" date="2020-08" db="EMBL/GenBank/DDBJ databases">
        <title>Genomic Encyclopedia of Type Strains, Phase IV (KMG-IV): sequencing the most valuable type-strain genomes for metagenomic binning, comparative biology and taxonomic classification.</title>
        <authorList>
            <person name="Goeker M."/>
        </authorList>
    </citation>
    <scope>NUCLEOTIDE SEQUENCE [LARGE SCALE GENOMIC DNA]</scope>
    <source>
        <strain evidence="2 3">DSM 17245</strain>
    </source>
</reference>
<dbReference type="RefSeq" id="WP_183681990.1">
    <property type="nucleotide sequence ID" value="NZ_JACHHH010000001.1"/>
</dbReference>
<keyword evidence="1" id="KW-0446">Lipid-binding</keyword>
<dbReference type="AlphaFoldDB" id="A0A7W9W1D3"/>
<dbReference type="InterPro" id="IPR043168">
    <property type="entry name" value="DegV_C"/>
</dbReference>
<dbReference type="SUPFAM" id="SSF82549">
    <property type="entry name" value="DAK1/DegV-like"/>
    <property type="match status" value="1"/>
</dbReference>
<proteinExistence type="predicted"/>
<dbReference type="GeneID" id="85013855"/>
<evidence type="ECO:0000313" key="3">
    <source>
        <dbReference type="Proteomes" id="UP000522163"/>
    </source>
</evidence>
<dbReference type="Proteomes" id="UP000522163">
    <property type="component" value="Unassembled WGS sequence"/>
</dbReference>
<sequence>MESYVLSCCSTVDISKEWAEKRNILLAYFRFYLNEEEYRDDFYASLSQEKLFERMLNGEKSKTSQVNSEEYMTLFRPSLEAGKDIVHFCLSSGISGTRNSCEIAKDILLEEFPDRKIEIIDSLSASAGYGLLVDKAADLRDRGLSMEELVEKILEYRNHLQGYFFTSDLRFFIQGGRISKAAGFIGGLLNICPIIMITEEGTLKPIEKARGKKLAFNNLLSKMEKKGFMEEEKVFLCHSACPEDVESLKEKILERYPKAKIEPFVIGGTIACHTGPGTVACFFFGREGR</sequence>
<dbReference type="GO" id="GO:0008289">
    <property type="term" value="F:lipid binding"/>
    <property type="evidence" value="ECO:0007669"/>
    <property type="project" value="UniProtKB-KW"/>
</dbReference>
<dbReference type="Gene3D" id="3.40.50.10170">
    <property type="match status" value="1"/>
</dbReference>
<dbReference type="PANTHER" id="PTHR33434:SF2">
    <property type="entry name" value="FATTY ACID-BINDING PROTEIN TM_1468"/>
    <property type="match status" value="1"/>
</dbReference>
<evidence type="ECO:0000313" key="2">
    <source>
        <dbReference type="EMBL" id="MBB6040323.1"/>
    </source>
</evidence>
<name>A0A7W9W1D3_9FIRM</name>
<dbReference type="Gene3D" id="3.30.1180.10">
    <property type="match status" value="1"/>
</dbReference>
<dbReference type="NCBIfam" id="TIGR00762">
    <property type="entry name" value="DegV"/>
    <property type="match status" value="1"/>
</dbReference>
<dbReference type="PANTHER" id="PTHR33434">
    <property type="entry name" value="DEGV DOMAIN-CONTAINING PROTEIN DR_1986-RELATED"/>
    <property type="match status" value="1"/>
</dbReference>
<dbReference type="InterPro" id="IPR050270">
    <property type="entry name" value="DegV_domain_contain"/>
</dbReference>
<accession>A0A7W9W1D3</accession>
<dbReference type="PROSITE" id="PS51482">
    <property type="entry name" value="DEGV"/>
    <property type="match status" value="1"/>
</dbReference>
<dbReference type="EMBL" id="JACHHH010000001">
    <property type="protein sequence ID" value="MBB6040323.1"/>
    <property type="molecule type" value="Genomic_DNA"/>
</dbReference>
<protein>
    <submittedName>
        <fullName evidence="2">DegV family protein with EDD domain</fullName>
    </submittedName>
</protein>